<accession>A0A7R9CK09</accession>
<protein>
    <submittedName>
        <fullName evidence="1">Uncharacterized protein</fullName>
    </submittedName>
</protein>
<evidence type="ECO:0000313" key="1">
    <source>
        <dbReference type="EMBL" id="CAD7397970.1"/>
    </source>
</evidence>
<proteinExistence type="predicted"/>
<gene>
    <name evidence="1" type="ORF">TCEB3V08_LOCUS4294</name>
</gene>
<sequence>MINRILPVNQARGGVVSAHGQEPTGLEIDSRSSNHFPDEQRSELLFIRASLCQHCPYATSGLIKREGGEVWFRGMKSGAGFVGEYLYTRPGVNSDLPVIGSLVYCESDTLDHMATEVAVN</sequence>
<reference evidence="1" key="1">
    <citation type="submission" date="2020-11" db="EMBL/GenBank/DDBJ databases">
        <authorList>
            <person name="Tran Van P."/>
        </authorList>
    </citation>
    <scope>NUCLEOTIDE SEQUENCE</scope>
</reference>
<dbReference type="EMBL" id="OC317611">
    <property type="protein sequence ID" value="CAD7397970.1"/>
    <property type="molecule type" value="Genomic_DNA"/>
</dbReference>
<organism evidence="1">
    <name type="scientific">Timema cristinae</name>
    <name type="common">Walking stick</name>
    <dbReference type="NCBI Taxonomy" id="61476"/>
    <lineage>
        <taxon>Eukaryota</taxon>
        <taxon>Metazoa</taxon>
        <taxon>Ecdysozoa</taxon>
        <taxon>Arthropoda</taxon>
        <taxon>Hexapoda</taxon>
        <taxon>Insecta</taxon>
        <taxon>Pterygota</taxon>
        <taxon>Neoptera</taxon>
        <taxon>Polyneoptera</taxon>
        <taxon>Phasmatodea</taxon>
        <taxon>Timematodea</taxon>
        <taxon>Timematoidea</taxon>
        <taxon>Timematidae</taxon>
        <taxon>Timema</taxon>
    </lineage>
</organism>
<dbReference type="AlphaFoldDB" id="A0A7R9CK09"/>
<name>A0A7R9CK09_TIMCR</name>